<feature type="transmembrane region" description="Helical" evidence="12">
    <location>
        <begin position="269"/>
        <end position="292"/>
    </location>
</feature>
<dbReference type="EMBL" id="QMQV01000003">
    <property type="protein sequence ID" value="RLE50598.1"/>
    <property type="molecule type" value="Genomic_DNA"/>
</dbReference>
<keyword evidence="5 12" id="KW-0812">Transmembrane</keyword>
<dbReference type="InterPro" id="IPR045863">
    <property type="entry name" value="CorA_TM1_TM2"/>
</dbReference>
<evidence type="ECO:0000256" key="6">
    <source>
        <dbReference type="ARBA" id="ARBA00022842"/>
    </source>
</evidence>
<comment type="caution">
    <text evidence="13">The sequence shown here is derived from an EMBL/GenBank/DDBJ whole genome shotgun (WGS) entry which is preliminary data.</text>
</comment>
<sequence>MATFQRSWKCENVIRTFLCANNILESPPVEKLSFPPPDGQVLWVDFESPTKEESELLTNLFRFDMSAVHVCVEPYKCPMLEDYHDYFLIATHCIKDFKDRKVRFAELDILVGKNYVVTYHDEKLKEIDELSNRLRKDPDILQRGSDLFLSELLDFIATNYLNAILHIDRWINELEEKALTSPTPELMTSLSNLRRVLTRIRRIVLQQSDVLRTLILEGHIFISKRGERHLRDAINHFARVLSIIESDLEAISGVRELYMINISNRTNEIIKVLTVIATIMMPLTLITGIYGMNFQYMPELQSPYGYPLVLLLMAIIAGTMLGYFKKKRWI</sequence>
<dbReference type="InterPro" id="IPR002523">
    <property type="entry name" value="MgTranspt_CorA/ZnTranspt_ZntB"/>
</dbReference>
<dbReference type="GO" id="GO:0050897">
    <property type="term" value="F:cobalt ion binding"/>
    <property type="evidence" value="ECO:0007669"/>
    <property type="project" value="TreeGrafter"/>
</dbReference>
<evidence type="ECO:0000256" key="3">
    <source>
        <dbReference type="ARBA" id="ARBA00022448"/>
    </source>
</evidence>
<comment type="catalytic activity">
    <reaction evidence="10">
        <text>Mg(2+)(in) = Mg(2+)(out)</text>
        <dbReference type="Rhea" id="RHEA:29827"/>
        <dbReference type="ChEBI" id="CHEBI:18420"/>
    </reaction>
</comment>
<evidence type="ECO:0000256" key="5">
    <source>
        <dbReference type="ARBA" id="ARBA00022692"/>
    </source>
</evidence>
<dbReference type="Pfam" id="PF01544">
    <property type="entry name" value="CorA"/>
    <property type="match status" value="1"/>
</dbReference>
<dbReference type="InterPro" id="IPR045861">
    <property type="entry name" value="CorA_cytoplasmic_dom"/>
</dbReference>
<dbReference type="Gene3D" id="3.30.460.20">
    <property type="entry name" value="CorA soluble domain-like"/>
    <property type="match status" value="1"/>
</dbReference>
<gene>
    <name evidence="12 13" type="primary">corA</name>
    <name evidence="13" type="ORF">DRJ31_00815</name>
</gene>
<evidence type="ECO:0000256" key="1">
    <source>
        <dbReference type="ARBA" id="ARBA00004651"/>
    </source>
</evidence>
<keyword evidence="3 12" id="KW-0813">Transport</keyword>
<dbReference type="GO" id="GO:0000287">
    <property type="term" value="F:magnesium ion binding"/>
    <property type="evidence" value="ECO:0007669"/>
    <property type="project" value="TreeGrafter"/>
</dbReference>
<dbReference type="Proteomes" id="UP000278475">
    <property type="component" value="Unassembled WGS sequence"/>
</dbReference>
<accession>A0A497EVC2</accession>
<evidence type="ECO:0000256" key="7">
    <source>
        <dbReference type="ARBA" id="ARBA00022989"/>
    </source>
</evidence>
<keyword evidence="4 12" id="KW-1003">Cell membrane</keyword>
<comment type="subcellular location">
    <subcellularLocation>
        <location evidence="1">Cell membrane</location>
        <topology evidence="1">Multi-pass membrane protein</topology>
    </subcellularLocation>
    <subcellularLocation>
        <location evidence="12">Membrane</location>
        <topology evidence="12">Multi-pass membrane protein</topology>
    </subcellularLocation>
</comment>
<evidence type="ECO:0000313" key="13">
    <source>
        <dbReference type="EMBL" id="RLE50598.1"/>
    </source>
</evidence>
<dbReference type="GO" id="GO:0015087">
    <property type="term" value="F:cobalt ion transmembrane transporter activity"/>
    <property type="evidence" value="ECO:0007669"/>
    <property type="project" value="UniProtKB-UniRule"/>
</dbReference>
<dbReference type="PANTHER" id="PTHR46494">
    <property type="entry name" value="CORA FAMILY METAL ION TRANSPORTER (EUROFUNG)"/>
    <property type="match status" value="1"/>
</dbReference>
<dbReference type="PANTHER" id="PTHR46494:SF1">
    <property type="entry name" value="CORA FAMILY METAL ION TRANSPORTER (EUROFUNG)"/>
    <property type="match status" value="1"/>
</dbReference>
<dbReference type="GO" id="GO:0015095">
    <property type="term" value="F:magnesium ion transmembrane transporter activity"/>
    <property type="evidence" value="ECO:0007669"/>
    <property type="project" value="UniProtKB-UniRule"/>
</dbReference>
<evidence type="ECO:0000256" key="9">
    <source>
        <dbReference type="ARBA" id="ARBA00023136"/>
    </source>
</evidence>
<dbReference type="InterPro" id="IPR004488">
    <property type="entry name" value="Mg/Co-transport_prot_CorA"/>
</dbReference>
<dbReference type="FunFam" id="1.20.58.340:FF:000004">
    <property type="entry name" value="Magnesium transport protein CorA"/>
    <property type="match status" value="1"/>
</dbReference>
<feature type="transmembrane region" description="Helical" evidence="12">
    <location>
        <begin position="304"/>
        <end position="324"/>
    </location>
</feature>
<organism evidence="13 14">
    <name type="scientific">Thermoproteota archaeon</name>
    <dbReference type="NCBI Taxonomy" id="2056631"/>
    <lineage>
        <taxon>Archaea</taxon>
        <taxon>Thermoproteota</taxon>
    </lineage>
</organism>
<dbReference type="Gene3D" id="1.20.58.340">
    <property type="entry name" value="Magnesium transport protein CorA, transmembrane region"/>
    <property type="match status" value="2"/>
</dbReference>
<evidence type="ECO:0000256" key="4">
    <source>
        <dbReference type="ARBA" id="ARBA00022475"/>
    </source>
</evidence>
<keyword evidence="7 12" id="KW-1133">Transmembrane helix</keyword>
<evidence type="ECO:0000256" key="12">
    <source>
        <dbReference type="RuleBase" id="RU362010"/>
    </source>
</evidence>
<evidence type="ECO:0000256" key="2">
    <source>
        <dbReference type="ARBA" id="ARBA00009765"/>
    </source>
</evidence>
<evidence type="ECO:0000256" key="8">
    <source>
        <dbReference type="ARBA" id="ARBA00023065"/>
    </source>
</evidence>
<keyword evidence="9 12" id="KW-0472">Membrane</keyword>
<proteinExistence type="inferred from homology"/>
<evidence type="ECO:0000256" key="10">
    <source>
        <dbReference type="ARBA" id="ARBA00034269"/>
    </source>
</evidence>
<comment type="similarity">
    <text evidence="2 12">Belongs to the CorA metal ion transporter (MIT) (TC 1.A.35) family.</text>
</comment>
<dbReference type="SUPFAM" id="SSF144083">
    <property type="entry name" value="Magnesium transport protein CorA, transmembrane region"/>
    <property type="match status" value="1"/>
</dbReference>
<keyword evidence="8 12" id="KW-0406">Ion transport</keyword>
<reference evidence="13 14" key="1">
    <citation type="submission" date="2018-06" db="EMBL/GenBank/DDBJ databases">
        <title>Extensive metabolic versatility and redundancy in microbially diverse, dynamic hydrothermal sediments.</title>
        <authorList>
            <person name="Dombrowski N."/>
            <person name="Teske A."/>
            <person name="Baker B.J."/>
        </authorList>
    </citation>
    <scope>NUCLEOTIDE SEQUENCE [LARGE SCALE GENOMIC DNA]</scope>
    <source>
        <strain evidence="13">B66_G16</strain>
    </source>
</reference>
<dbReference type="SUPFAM" id="SSF143865">
    <property type="entry name" value="CorA soluble domain-like"/>
    <property type="match status" value="1"/>
</dbReference>
<comment type="function">
    <text evidence="11">Mediates influx of magnesium ions. Alternates between open and closed states. Activated by low cytoplasmic Mg(2+) levels. Inactive when cytoplasmic Mg(2+) levels are high.</text>
</comment>
<protein>
    <recommendedName>
        <fullName evidence="12">Magnesium transport protein CorA</fullName>
    </recommendedName>
</protein>
<dbReference type="CDD" id="cd12822">
    <property type="entry name" value="TmCorA-like"/>
    <property type="match status" value="1"/>
</dbReference>
<dbReference type="NCBIfam" id="TIGR00383">
    <property type="entry name" value="corA"/>
    <property type="match status" value="1"/>
</dbReference>
<keyword evidence="6 12" id="KW-0460">Magnesium</keyword>
<evidence type="ECO:0000313" key="14">
    <source>
        <dbReference type="Proteomes" id="UP000278475"/>
    </source>
</evidence>
<name>A0A497EVC2_9CREN</name>
<dbReference type="AlphaFoldDB" id="A0A497EVC2"/>
<evidence type="ECO:0000256" key="11">
    <source>
        <dbReference type="ARBA" id="ARBA00045497"/>
    </source>
</evidence>
<dbReference type="GO" id="GO:0005886">
    <property type="term" value="C:plasma membrane"/>
    <property type="evidence" value="ECO:0007669"/>
    <property type="project" value="UniProtKB-SubCell"/>
</dbReference>